<evidence type="ECO:0000313" key="8">
    <source>
        <dbReference type="EMBL" id="KRK88904.1"/>
    </source>
</evidence>
<dbReference type="InterPro" id="IPR039369">
    <property type="entry name" value="LacA-like"/>
</dbReference>
<dbReference type="OrthoDB" id="9812571at2"/>
<dbReference type="Pfam" id="PF00132">
    <property type="entry name" value="Hexapep"/>
    <property type="match status" value="1"/>
</dbReference>
<keyword evidence="2 5" id="KW-0808">Transferase</keyword>
<comment type="similarity">
    <text evidence="1 5">Belongs to the transferase hexapeptide repeat family.</text>
</comment>
<evidence type="ECO:0000259" key="7">
    <source>
        <dbReference type="SMART" id="SM01266"/>
    </source>
</evidence>
<comment type="caution">
    <text evidence="8">The sequence shown here is derived from an EMBL/GenBank/DDBJ whole genome shotgun (WGS) entry which is preliminary data.</text>
</comment>
<organism evidence="8 9">
    <name type="scientific">Lentilactobacillus sunkii DSM 19904</name>
    <dbReference type="NCBI Taxonomy" id="1423808"/>
    <lineage>
        <taxon>Bacteria</taxon>
        <taxon>Bacillati</taxon>
        <taxon>Bacillota</taxon>
        <taxon>Bacilli</taxon>
        <taxon>Lactobacillales</taxon>
        <taxon>Lactobacillaceae</taxon>
        <taxon>Lentilactobacillus</taxon>
    </lineage>
</organism>
<dbReference type="InterPro" id="IPR001451">
    <property type="entry name" value="Hexapep"/>
</dbReference>
<evidence type="ECO:0000256" key="6">
    <source>
        <dbReference type="SAM" id="MobiDB-lite"/>
    </source>
</evidence>
<keyword evidence="4 5" id="KW-0012">Acyltransferase</keyword>
<dbReference type="Proteomes" id="UP000051581">
    <property type="component" value="Unassembled WGS sequence"/>
</dbReference>
<dbReference type="EC" id="2.3.1.-" evidence="5"/>
<dbReference type="EMBL" id="AZEA01000005">
    <property type="protein sequence ID" value="KRK88904.1"/>
    <property type="molecule type" value="Genomic_DNA"/>
</dbReference>
<dbReference type="Pfam" id="PF12464">
    <property type="entry name" value="Mac"/>
    <property type="match status" value="1"/>
</dbReference>
<dbReference type="SMART" id="SM01266">
    <property type="entry name" value="Mac"/>
    <property type="match status" value="1"/>
</dbReference>
<evidence type="ECO:0000256" key="3">
    <source>
        <dbReference type="ARBA" id="ARBA00022737"/>
    </source>
</evidence>
<evidence type="ECO:0000256" key="4">
    <source>
        <dbReference type="ARBA" id="ARBA00023315"/>
    </source>
</evidence>
<dbReference type="PANTHER" id="PTHR43017:SF1">
    <property type="entry name" value="ACETYLTRANSFERASE YJL218W-RELATED"/>
    <property type="match status" value="1"/>
</dbReference>
<evidence type="ECO:0000313" key="9">
    <source>
        <dbReference type="Proteomes" id="UP000051581"/>
    </source>
</evidence>
<feature type="domain" description="Maltose/galactoside acetyltransferase" evidence="7">
    <location>
        <begin position="4"/>
        <end position="58"/>
    </location>
</feature>
<dbReference type="CDD" id="cd03357">
    <property type="entry name" value="LbH_MAT_GAT"/>
    <property type="match status" value="1"/>
</dbReference>
<sequence length="205" mass="22664">MTEQEKMLAGKIYDPSDPTLQSKQHNAHRLSKLYNNTFDEDAEERAKILAQLLPKADKNIYLQGPIFFDYGIYTTIGDHFYGNANLSILDDCPVTIGSNVMFGPNVTLATPMHPLRYQDRNVKQRPDGSEYDDEYAKPITIGSNCWLASNVVVVGGVTIGDGCVIGAGSVVTRDIPSNSLAVGNPCRVLRKITDQDDIHLKTELF</sequence>
<dbReference type="SUPFAM" id="SSF51161">
    <property type="entry name" value="Trimeric LpxA-like enzymes"/>
    <property type="match status" value="1"/>
</dbReference>
<dbReference type="InterPro" id="IPR011004">
    <property type="entry name" value="Trimer_LpxA-like_sf"/>
</dbReference>
<dbReference type="RefSeq" id="WP_057824320.1">
    <property type="nucleotide sequence ID" value="NZ_AZEA01000005.1"/>
</dbReference>
<dbReference type="FunFam" id="2.160.10.10:FF:000025">
    <property type="entry name" value="Hexapeptide-repeat containing-acetyltransferase"/>
    <property type="match status" value="1"/>
</dbReference>
<evidence type="ECO:0000256" key="1">
    <source>
        <dbReference type="ARBA" id="ARBA00007274"/>
    </source>
</evidence>
<keyword evidence="3" id="KW-0677">Repeat</keyword>
<protein>
    <recommendedName>
        <fullName evidence="5">Acetyltransferase</fullName>
        <ecNumber evidence="5">2.3.1.-</ecNumber>
    </recommendedName>
</protein>
<evidence type="ECO:0000256" key="2">
    <source>
        <dbReference type="ARBA" id="ARBA00022679"/>
    </source>
</evidence>
<dbReference type="AlphaFoldDB" id="A0A0R1L014"/>
<dbReference type="PANTHER" id="PTHR43017">
    <property type="entry name" value="GALACTOSIDE O-ACETYLTRANSFERASE"/>
    <property type="match status" value="1"/>
</dbReference>
<proteinExistence type="inferred from homology"/>
<dbReference type="PATRIC" id="fig|1423808.3.peg.2195"/>
<dbReference type="InterPro" id="IPR024688">
    <property type="entry name" value="Mac_dom"/>
</dbReference>
<keyword evidence="9" id="KW-1185">Reference proteome</keyword>
<evidence type="ECO:0000256" key="5">
    <source>
        <dbReference type="RuleBase" id="RU367021"/>
    </source>
</evidence>
<feature type="region of interest" description="Disordered" evidence="6">
    <location>
        <begin position="1"/>
        <end position="21"/>
    </location>
</feature>
<dbReference type="Gene3D" id="2.160.10.10">
    <property type="entry name" value="Hexapeptide repeat proteins"/>
    <property type="match status" value="1"/>
</dbReference>
<reference evidence="8 9" key="1">
    <citation type="journal article" date="2015" name="Genome Announc.">
        <title>Expanding the biotechnology potential of lactobacilli through comparative genomics of 213 strains and associated genera.</title>
        <authorList>
            <person name="Sun Z."/>
            <person name="Harris H.M."/>
            <person name="McCann A."/>
            <person name="Guo C."/>
            <person name="Argimon S."/>
            <person name="Zhang W."/>
            <person name="Yang X."/>
            <person name="Jeffery I.B."/>
            <person name="Cooney J.C."/>
            <person name="Kagawa T.F."/>
            <person name="Liu W."/>
            <person name="Song Y."/>
            <person name="Salvetti E."/>
            <person name="Wrobel A."/>
            <person name="Rasinkangas P."/>
            <person name="Parkhill J."/>
            <person name="Rea M.C."/>
            <person name="O'Sullivan O."/>
            <person name="Ritari J."/>
            <person name="Douillard F.P."/>
            <person name="Paul Ross R."/>
            <person name="Yang R."/>
            <person name="Briner A.E."/>
            <person name="Felis G.E."/>
            <person name="de Vos W.M."/>
            <person name="Barrangou R."/>
            <person name="Klaenhammer T.R."/>
            <person name="Caufield P.W."/>
            <person name="Cui Y."/>
            <person name="Zhang H."/>
            <person name="O'Toole P.W."/>
        </authorList>
    </citation>
    <scope>NUCLEOTIDE SEQUENCE [LARGE SCALE GENOMIC DNA]</scope>
    <source>
        <strain evidence="8 9">DSM 19904</strain>
    </source>
</reference>
<dbReference type="GO" id="GO:0008870">
    <property type="term" value="F:galactoside O-acetyltransferase activity"/>
    <property type="evidence" value="ECO:0007669"/>
    <property type="project" value="TreeGrafter"/>
</dbReference>
<name>A0A0R1L014_9LACO</name>
<accession>A0A0R1L014</accession>
<gene>
    <name evidence="8" type="ORF">FD17_GL002167</name>
</gene>